<comment type="catalytic activity">
    <reaction evidence="16">
        <text>L-2-aminoadipate(in) + 2-oxoglutarate(out) = L-2-aminoadipate(out) + 2-oxoglutarate(in)</text>
        <dbReference type="Rhea" id="RHEA:71747"/>
        <dbReference type="ChEBI" id="CHEBI:16810"/>
        <dbReference type="ChEBI" id="CHEBI:58672"/>
    </reaction>
</comment>
<evidence type="ECO:0000256" key="19">
    <source>
        <dbReference type="ARBA" id="ARBA00048998"/>
    </source>
</evidence>
<evidence type="ECO:0000256" key="18">
    <source>
        <dbReference type="ARBA" id="ARBA00048920"/>
    </source>
</evidence>
<dbReference type="PANTHER" id="PTHR46356">
    <property type="entry name" value="MITOCHONDRIAL 2-OXODICARBOXYLATE CARRIER"/>
    <property type="match status" value="1"/>
</dbReference>
<comment type="catalytic activity">
    <reaction evidence="15">
        <text>citrate(in) + 2-oxoglutarate(out) = citrate(out) + 2-oxoglutarate(in)</text>
        <dbReference type="Rhea" id="RHEA:71763"/>
        <dbReference type="ChEBI" id="CHEBI:16810"/>
        <dbReference type="ChEBI" id="CHEBI:16947"/>
    </reaction>
</comment>
<comment type="catalytic activity">
    <reaction evidence="10">
        <text>2-oxoadipate(in) + 2-oxoglutarate(out) = 2-oxoadipate(out) + 2-oxoglutarate(in)</text>
        <dbReference type="Rhea" id="RHEA:71739"/>
        <dbReference type="ChEBI" id="CHEBI:16810"/>
        <dbReference type="ChEBI" id="CHEBI:57499"/>
    </reaction>
</comment>
<comment type="catalytic activity">
    <reaction evidence="19">
        <text>hexanedioate(in) + 2-oxoglutarate(out) = hexanedioate(out) + 2-oxoglutarate(in)</text>
        <dbReference type="Rhea" id="RHEA:71743"/>
        <dbReference type="ChEBI" id="CHEBI:16810"/>
        <dbReference type="ChEBI" id="CHEBI:17128"/>
    </reaction>
</comment>
<evidence type="ECO:0000256" key="13">
    <source>
        <dbReference type="ARBA" id="ARBA00046087"/>
    </source>
</evidence>
<evidence type="ECO:0000256" key="3">
    <source>
        <dbReference type="ARBA" id="ARBA00022448"/>
    </source>
</evidence>
<gene>
    <name evidence="22" type="ORF">MENT_LOCUS50206</name>
</gene>
<evidence type="ECO:0000313" key="22">
    <source>
        <dbReference type="EMBL" id="CAD2196998.1"/>
    </source>
</evidence>
<name>A0A6V7XCL8_MELEN</name>
<evidence type="ECO:0000256" key="1">
    <source>
        <dbReference type="ARBA" id="ARBA00004448"/>
    </source>
</evidence>
<keyword evidence="9 20" id="KW-0472">Membrane</keyword>
<dbReference type="InterPro" id="IPR051752">
    <property type="entry name" value="Mito_2-oxodicarb_carrier"/>
</dbReference>
<dbReference type="GO" id="GO:0055085">
    <property type="term" value="P:transmembrane transport"/>
    <property type="evidence" value="ECO:0007669"/>
    <property type="project" value="InterPro"/>
</dbReference>
<dbReference type="SUPFAM" id="SSF103506">
    <property type="entry name" value="Mitochondrial carrier"/>
    <property type="match status" value="1"/>
</dbReference>
<evidence type="ECO:0000256" key="2">
    <source>
        <dbReference type="ARBA" id="ARBA00006375"/>
    </source>
</evidence>
<protein>
    <recommendedName>
        <fullName evidence="11">Mitochondrial 2-oxodicarboxylate carrier</fullName>
    </recommendedName>
    <alternativeName>
        <fullName evidence="12">Solute carrier family 25 member 21</fullName>
    </alternativeName>
</protein>
<feature type="repeat" description="Solcar" evidence="20">
    <location>
        <begin position="102"/>
        <end position="191"/>
    </location>
</feature>
<dbReference type="EMBL" id="CAJEWN010001384">
    <property type="protein sequence ID" value="CAD2196998.1"/>
    <property type="molecule type" value="Genomic_DNA"/>
</dbReference>
<keyword evidence="7" id="KW-1133">Transmembrane helix</keyword>
<evidence type="ECO:0000256" key="4">
    <source>
        <dbReference type="ARBA" id="ARBA00022692"/>
    </source>
</evidence>
<dbReference type="PANTHER" id="PTHR46356:SF1">
    <property type="entry name" value="MITOCHONDRIAL 2-OXODICARBOXYLATE CARRIER"/>
    <property type="match status" value="1"/>
</dbReference>
<comment type="catalytic activity">
    <reaction evidence="18">
        <text>glutarate(in) + 2-oxoglutarate(out) = glutarate(out) + 2-oxoglutarate(in)</text>
        <dbReference type="Rhea" id="RHEA:71751"/>
        <dbReference type="ChEBI" id="CHEBI:16810"/>
        <dbReference type="ChEBI" id="CHEBI:30921"/>
    </reaction>
</comment>
<evidence type="ECO:0000256" key="12">
    <source>
        <dbReference type="ARBA" id="ARBA00041874"/>
    </source>
</evidence>
<keyword evidence="4 20" id="KW-0812">Transmembrane</keyword>
<evidence type="ECO:0000256" key="6">
    <source>
        <dbReference type="ARBA" id="ARBA00022792"/>
    </source>
</evidence>
<dbReference type="AlphaFoldDB" id="A0A6V7XCL8"/>
<dbReference type="Pfam" id="PF00153">
    <property type="entry name" value="Mito_carr"/>
    <property type="match status" value="3"/>
</dbReference>
<evidence type="ECO:0000256" key="10">
    <source>
        <dbReference type="ARBA" id="ARBA00036018"/>
    </source>
</evidence>
<keyword evidence="5" id="KW-0677">Repeat</keyword>
<dbReference type="Proteomes" id="UP000580250">
    <property type="component" value="Unassembled WGS sequence"/>
</dbReference>
<feature type="repeat" description="Solcar" evidence="20">
    <location>
        <begin position="208"/>
        <end position="297"/>
    </location>
</feature>
<evidence type="ECO:0000313" key="23">
    <source>
        <dbReference type="Proteomes" id="UP000580250"/>
    </source>
</evidence>
<comment type="catalytic activity">
    <reaction evidence="14">
        <text>heptanedioate(in) + 2-oxoglutarate(out) = heptanedioate(out) + 2-oxoglutarate(in)</text>
        <dbReference type="Rhea" id="RHEA:71759"/>
        <dbReference type="ChEBI" id="CHEBI:16810"/>
        <dbReference type="ChEBI" id="CHEBI:36165"/>
    </reaction>
</comment>
<keyword evidence="8" id="KW-0496">Mitochondrion</keyword>
<organism evidence="22 23">
    <name type="scientific">Meloidogyne enterolobii</name>
    <name type="common">Root-knot nematode worm</name>
    <name type="synonym">Meloidogyne mayaguensis</name>
    <dbReference type="NCBI Taxonomy" id="390850"/>
    <lineage>
        <taxon>Eukaryota</taxon>
        <taxon>Metazoa</taxon>
        <taxon>Ecdysozoa</taxon>
        <taxon>Nematoda</taxon>
        <taxon>Chromadorea</taxon>
        <taxon>Rhabditida</taxon>
        <taxon>Tylenchina</taxon>
        <taxon>Tylenchomorpha</taxon>
        <taxon>Tylenchoidea</taxon>
        <taxon>Meloidogynidae</taxon>
        <taxon>Meloidogyninae</taxon>
        <taxon>Meloidogyne</taxon>
    </lineage>
</organism>
<dbReference type="OrthoDB" id="434783at2759"/>
<dbReference type="InterPro" id="IPR018108">
    <property type="entry name" value="MCP_transmembrane"/>
</dbReference>
<evidence type="ECO:0000256" key="21">
    <source>
        <dbReference type="RuleBase" id="RU000488"/>
    </source>
</evidence>
<comment type="similarity">
    <text evidence="2 21">Belongs to the mitochondrial carrier (TC 2.A.29) family.</text>
</comment>
<evidence type="ECO:0000256" key="16">
    <source>
        <dbReference type="ARBA" id="ARBA00048303"/>
    </source>
</evidence>
<dbReference type="InterPro" id="IPR002067">
    <property type="entry name" value="MCP"/>
</dbReference>
<evidence type="ECO:0000256" key="11">
    <source>
        <dbReference type="ARBA" id="ARBA00039747"/>
    </source>
</evidence>
<evidence type="ECO:0000256" key="8">
    <source>
        <dbReference type="ARBA" id="ARBA00023128"/>
    </source>
</evidence>
<dbReference type="PROSITE" id="PS50920">
    <property type="entry name" value="SOLCAR"/>
    <property type="match status" value="3"/>
</dbReference>
<evidence type="ECO:0000256" key="15">
    <source>
        <dbReference type="ARBA" id="ARBA00048003"/>
    </source>
</evidence>
<comment type="subcellular location">
    <subcellularLocation>
        <location evidence="1">Mitochondrion inner membrane</location>
        <topology evidence="1">Multi-pass membrane protein</topology>
    </subcellularLocation>
</comment>
<feature type="repeat" description="Solcar" evidence="20">
    <location>
        <begin position="5"/>
        <end position="89"/>
    </location>
</feature>
<accession>A0A6V7XCL8</accession>
<evidence type="ECO:0000256" key="5">
    <source>
        <dbReference type="ARBA" id="ARBA00022737"/>
    </source>
</evidence>
<proteinExistence type="inferred from homology"/>
<evidence type="ECO:0000256" key="7">
    <source>
        <dbReference type="ARBA" id="ARBA00022989"/>
    </source>
</evidence>
<comment type="function">
    <text evidence="13">Transports dicarboxylates across the inner membranes of mitochondria by a counter-exchange mechanism. Can transport 2-oxoadipate (2-oxohexanedioate), 2-oxoglutarate, adipate (hexanedioate), glutarate, and to a lesser extent, pimelate (heptanedioate), 2-oxopimelate (2-oxoheptanedioate), 2-aminoadipate (2-aminohexanedioate), oxaloacetate, and citrate. Plays a central role in catabolism of lysine, hydroxylysine, and tryptophan, by transporting common metabolite intermediates (such as 2-oxoadipate) into the mitochondria, where it is converted into acetyl-CoA and can enter the citric acid (TCA) cycle.</text>
</comment>
<keyword evidence="3 21" id="KW-0813">Transport</keyword>
<reference evidence="22 23" key="1">
    <citation type="submission" date="2020-08" db="EMBL/GenBank/DDBJ databases">
        <authorList>
            <person name="Koutsovoulos G."/>
            <person name="Danchin GJ E."/>
        </authorList>
    </citation>
    <scope>NUCLEOTIDE SEQUENCE [LARGE SCALE GENOMIC DNA]</scope>
</reference>
<evidence type="ECO:0000256" key="14">
    <source>
        <dbReference type="ARBA" id="ARBA00047537"/>
    </source>
</evidence>
<comment type="catalytic activity">
    <reaction evidence="17">
        <text>2-oxoheptanedioate(in) + 2-oxoglutarate(out) = 2-oxoheptanedioate(out) + 2-oxoglutarate(in)</text>
        <dbReference type="Rhea" id="RHEA:71755"/>
        <dbReference type="ChEBI" id="CHEBI:16810"/>
        <dbReference type="ChEBI" id="CHEBI:72701"/>
    </reaction>
</comment>
<sequence>MEKVKEGGRQLIAGGTAGMIEVSLMHPLDLVKTRLQIGGRHYKGLLDCFGQIIKKEGPLGFYKGILPPILAETPKRAIKFATFDQYKSLLEPLQEFQVPLYARNSLAGLMSGITEAVSFVICPFEAVKVRLQSEMNVSLTQQKSAVTMAREIIKTNGLGTNGLYLGLGATLWRHGVWNLFYFGLYHNLKTLIISSPTQQSSSQTNSSGSIPLRLGLGFISGSIASIANIPFDVAKSRIQGPQPKGKSRTYITTWQTILLIKREEGIAALYRGLLPKVMRLGPGGGIMLVVYETVYEFLSKYA</sequence>
<dbReference type="GO" id="GO:0005743">
    <property type="term" value="C:mitochondrial inner membrane"/>
    <property type="evidence" value="ECO:0007669"/>
    <property type="project" value="UniProtKB-SubCell"/>
</dbReference>
<keyword evidence="6" id="KW-0999">Mitochondrion inner membrane</keyword>
<evidence type="ECO:0000256" key="20">
    <source>
        <dbReference type="PROSITE-ProRule" id="PRU00282"/>
    </source>
</evidence>
<comment type="caution">
    <text evidence="22">The sequence shown here is derived from an EMBL/GenBank/DDBJ whole genome shotgun (WGS) entry which is preliminary data.</text>
</comment>
<dbReference type="PRINTS" id="PR00926">
    <property type="entry name" value="MITOCARRIER"/>
</dbReference>
<dbReference type="Gene3D" id="1.50.40.10">
    <property type="entry name" value="Mitochondrial carrier domain"/>
    <property type="match status" value="1"/>
</dbReference>
<evidence type="ECO:0000256" key="17">
    <source>
        <dbReference type="ARBA" id="ARBA00048581"/>
    </source>
</evidence>
<dbReference type="InterPro" id="IPR023395">
    <property type="entry name" value="MCP_dom_sf"/>
</dbReference>
<evidence type="ECO:0000256" key="9">
    <source>
        <dbReference type="ARBA" id="ARBA00023136"/>
    </source>
</evidence>